<dbReference type="Gene3D" id="2.30.30.180">
    <property type="entry name" value="Ribosome maturation factor RimP, C-terminal domain"/>
    <property type="match status" value="1"/>
</dbReference>
<sequence>MASKQEILHSMIEPIVVSLGCELWGLEYLTQGRYTTLRLFIDAPAGVSLEDCEKVSRQVSSVMDVEDPIDGEYTLEVSSPGLDRPLYIPAHYARYVGETVNVRLRMARDGRRRFKGEIVKVDGDDVVITVEGKEILLPVDAIDKANVVPRYDEIISKIDGLKEKDSSK</sequence>
<dbReference type="SUPFAM" id="SSF75420">
    <property type="entry name" value="YhbC-like, N-terminal domain"/>
    <property type="match status" value="1"/>
</dbReference>
<evidence type="ECO:0000256" key="3">
    <source>
        <dbReference type="HAMAP-Rule" id="MF_01077"/>
    </source>
</evidence>
<name>A0ABQ3BAM4_9GAMM</name>
<comment type="subcellular location">
    <subcellularLocation>
        <location evidence="3">Cytoplasm</location>
    </subcellularLocation>
</comment>
<evidence type="ECO:0000313" key="7">
    <source>
        <dbReference type="Proteomes" id="UP000619761"/>
    </source>
</evidence>
<keyword evidence="2 3" id="KW-0690">Ribosome biogenesis</keyword>
<dbReference type="RefSeq" id="WP_189421073.1">
    <property type="nucleotide sequence ID" value="NZ_BMYZ01000004.1"/>
</dbReference>
<keyword evidence="1 3" id="KW-0963">Cytoplasm</keyword>
<dbReference type="PANTHER" id="PTHR33867:SF1">
    <property type="entry name" value="RIBOSOME MATURATION FACTOR RIMP"/>
    <property type="match status" value="1"/>
</dbReference>
<dbReference type="Gene3D" id="3.30.300.70">
    <property type="entry name" value="RimP-like superfamily, N-terminal"/>
    <property type="match status" value="1"/>
</dbReference>
<feature type="domain" description="Ribosome maturation factor RimP N-terminal" evidence="4">
    <location>
        <begin position="11"/>
        <end position="83"/>
    </location>
</feature>
<dbReference type="Proteomes" id="UP000619761">
    <property type="component" value="Unassembled WGS sequence"/>
</dbReference>
<comment type="caution">
    <text evidence="6">The sequence shown here is derived from an EMBL/GenBank/DDBJ whole genome shotgun (WGS) entry which is preliminary data.</text>
</comment>
<comment type="function">
    <text evidence="3">Required for maturation of 30S ribosomal subunits.</text>
</comment>
<evidence type="ECO:0000256" key="2">
    <source>
        <dbReference type="ARBA" id="ARBA00022517"/>
    </source>
</evidence>
<gene>
    <name evidence="3 6" type="primary">rimP</name>
    <name evidence="6" type="ORF">GCM10011613_35350</name>
</gene>
<dbReference type="NCBIfam" id="NF000927">
    <property type="entry name" value="PRK00092.1-1"/>
    <property type="match status" value="1"/>
</dbReference>
<dbReference type="HAMAP" id="MF_01077">
    <property type="entry name" value="RimP"/>
    <property type="match status" value="1"/>
</dbReference>
<reference evidence="7" key="1">
    <citation type="journal article" date="2019" name="Int. J. Syst. Evol. Microbiol.">
        <title>The Global Catalogue of Microorganisms (GCM) 10K type strain sequencing project: providing services to taxonomists for standard genome sequencing and annotation.</title>
        <authorList>
            <consortium name="The Broad Institute Genomics Platform"/>
            <consortium name="The Broad Institute Genome Sequencing Center for Infectious Disease"/>
            <person name="Wu L."/>
            <person name="Ma J."/>
        </authorList>
    </citation>
    <scope>NUCLEOTIDE SEQUENCE [LARGE SCALE GENOMIC DNA]</scope>
    <source>
        <strain evidence="7">KCTC 32239</strain>
    </source>
</reference>
<dbReference type="InterPro" id="IPR028998">
    <property type="entry name" value="RimP_C"/>
</dbReference>
<evidence type="ECO:0000259" key="4">
    <source>
        <dbReference type="Pfam" id="PF02576"/>
    </source>
</evidence>
<feature type="domain" description="Ribosome maturation factor RimP C-terminal" evidence="5">
    <location>
        <begin position="89"/>
        <end position="149"/>
    </location>
</feature>
<dbReference type="InterPro" id="IPR036847">
    <property type="entry name" value="RimP_C_sf"/>
</dbReference>
<protein>
    <recommendedName>
        <fullName evidence="3">Ribosome maturation factor RimP</fullName>
    </recommendedName>
</protein>
<evidence type="ECO:0000256" key="1">
    <source>
        <dbReference type="ARBA" id="ARBA00022490"/>
    </source>
</evidence>
<evidence type="ECO:0000259" key="5">
    <source>
        <dbReference type="Pfam" id="PF17384"/>
    </source>
</evidence>
<dbReference type="InterPro" id="IPR035956">
    <property type="entry name" value="RimP_N_sf"/>
</dbReference>
<dbReference type="CDD" id="cd01734">
    <property type="entry name" value="YlxS_C"/>
    <property type="match status" value="1"/>
</dbReference>
<keyword evidence="7" id="KW-1185">Reference proteome</keyword>
<dbReference type="InterPro" id="IPR028989">
    <property type="entry name" value="RimP_N"/>
</dbReference>
<organism evidence="6 7">
    <name type="scientific">Cellvibrio zantedeschiae</name>
    <dbReference type="NCBI Taxonomy" id="1237077"/>
    <lineage>
        <taxon>Bacteria</taxon>
        <taxon>Pseudomonadati</taxon>
        <taxon>Pseudomonadota</taxon>
        <taxon>Gammaproteobacteria</taxon>
        <taxon>Cellvibrionales</taxon>
        <taxon>Cellvibrionaceae</taxon>
        <taxon>Cellvibrio</taxon>
    </lineage>
</organism>
<dbReference type="PANTHER" id="PTHR33867">
    <property type="entry name" value="RIBOSOME MATURATION FACTOR RIMP"/>
    <property type="match status" value="1"/>
</dbReference>
<evidence type="ECO:0000313" key="6">
    <source>
        <dbReference type="EMBL" id="GGY87086.1"/>
    </source>
</evidence>
<dbReference type="Pfam" id="PF02576">
    <property type="entry name" value="RimP_N"/>
    <property type="match status" value="1"/>
</dbReference>
<proteinExistence type="inferred from homology"/>
<comment type="similarity">
    <text evidence="3">Belongs to the RimP family.</text>
</comment>
<dbReference type="EMBL" id="BMYZ01000004">
    <property type="protein sequence ID" value="GGY87086.1"/>
    <property type="molecule type" value="Genomic_DNA"/>
</dbReference>
<dbReference type="SUPFAM" id="SSF74942">
    <property type="entry name" value="YhbC-like, C-terminal domain"/>
    <property type="match status" value="1"/>
</dbReference>
<dbReference type="InterPro" id="IPR003728">
    <property type="entry name" value="Ribosome_maturation_RimP"/>
</dbReference>
<accession>A0ABQ3BAM4</accession>
<dbReference type="Pfam" id="PF17384">
    <property type="entry name" value="DUF150_C"/>
    <property type="match status" value="1"/>
</dbReference>